<keyword evidence="1" id="KW-0378">Hydrolase</keyword>
<organism evidence="4 5">
    <name type="scientific">Pseudopithomyces chartarum</name>
    <dbReference type="NCBI Taxonomy" id="1892770"/>
    <lineage>
        <taxon>Eukaryota</taxon>
        <taxon>Fungi</taxon>
        <taxon>Dikarya</taxon>
        <taxon>Ascomycota</taxon>
        <taxon>Pezizomycotina</taxon>
        <taxon>Dothideomycetes</taxon>
        <taxon>Pleosporomycetidae</taxon>
        <taxon>Pleosporales</taxon>
        <taxon>Massarineae</taxon>
        <taxon>Didymosphaeriaceae</taxon>
        <taxon>Pseudopithomyces</taxon>
    </lineage>
</organism>
<dbReference type="SUPFAM" id="SSF53474">
    <property type="entry name" value="alpha/beta-Hydrolases"/>
    <property type="match status" value="1"/>
</dbReference>
<name>A0AAN6LY01_9PLEO</name>
<dbReference type="PRINTS" id="PR00412">
    <property type="entry name" value="EPOXHYDRLASE"/>
</dbReference>
<evidence type="ECO:0000259" key="3">
    <source>
        <dbReference type="Pfam" id="PF00561"/>
    </source>
</evidence>
<dbReference type="AlphaFoldDB" id="A0AAN6LY01"/>
<keyword evidence="5" id="KW-1185">Reference proteome</keyword>
<proteinExistence type="inferred from homology"/>
<dbReference type="InterPro" id="IPR000073">
    <property type="entry name" value="AB_hydrolase_1"/>
</dbReference>
<evidence type="ECO:0000313" key="4">
    <source>
        <dbReference type="EMBL" id="KAK3207354.1"/>
    </source>
</evidence>
<evidence type="ECO:0000256" key="2">
    <source>
        <dbReference type="ARBA" id="ARBA00038334"/>
    </source>
</evidence>
<evidence type="ECO:0000313" key="5">
    <source>
        <dbReference type="Proteomes" id="UP001280581"/>
    </source>
</evidence>
<protein>
    <recommendedName>
        <fullName evidence="3">AB hydrolase-1 domain-containing protein</fullName>
    </recommendedName>
</protein>
<reference evidence="4 5" key="1">
    <citation type="submission" date="2021-02" db="EMBL/GenBank/DDBJ databases">
        <title>Genome assembly of Pseudopithomyces chartarum.</title>
        <authorList>
            <person name="Jauregui R."/>
            <person name="Singh J."/>
            <person name="Voisey C."/>
        </authorList>
    </citation>
    <scope>NUCLEOTIDE SEQUENCE [LARGE SCALE GENOMIC DNA]</scope>
    <source>
        <strain evidence="4 5">AGR01</strain>
    </source>
</reference>
<dbReference type="PANTHER" id="PTHR43329">
    <property type="entry name" value="EPOXIDE HYDROLASE"/>
    <property type="match status" value="1"/>
</dbReference>
<evidence type="ECO:0000256" key="1">
    <source>
        <dbReference type="ARBA" id="ARBA00022801"/>
    </source>
</evidence>
<dbReference type="InterPro" id="IPR000639">
    <property type="entry name" value="Epox_hydrolase-like"/>
</dbReference>
<sequence>MDFLTAADLTHPNGETTHYYEGGSKDGTPIVFIHGWPDIAHVWHHQLKHFSSASLGSKYRLLALDMRGYGGSSAPTNKRAYSLQVLCEELVDFTSQLDIKQAIWVAHDWGCGVVSALAAHHPELFLGLALLAVPYRTIELGLDHVISQVNRDLYPEEEYPYGQWEYIKTYELYPEESVNSYLAADVKKLTKVLYARHNPEMLGKPSRTSRTLRDGWFGGKPESIPDIPLSYTSLDEPLYNALIESHEKHGFFPPTAYYLNNDVNAQYSKSEVNGGVLEFPVLFIDAKHDAVCSTTTTPKMGETQQAFAKKLLYERIEAAHWVQLEKPTETNKALEQWLEEALKL</sequence>
<dbReference type="Proteomes" id="UP001280581">
    <property type="component" value="Unassembled WGS sequence"/>
</dbReference>
<dbReference type="Gene3D" id="3.40.50.1820">
    <property type="entry name" value="alpha/beta hydrolase"/>
    <property type="match status" value="1"/>
</dbReference>
<gene>
    <name evidence="4" type="ORF">GRF29_103g708342</name>
</gene>
<feature type="domain" description="AB hydrolase-1" evidence="3">
    <location>
        <begin position="29"/>
        <end position="327"/>
    </location>
</feature>
<dbReference type="InterPro" id="IPR029058">
    <property type="entry name" value="AB_hydrolase_fold"/>
</dbReference>
<comment type="caution">
    <text evidence="4">The sequence shown here is derived from an EMBL/GenBank/DDBJ whole genome shotgun (WGS) entry which is preliminary data.</text>
</comment>
<dbReference type="GO" id="GO:0016787">
    <property type="term" value="F:hydrolase activity"/>
    <property type="evidence" value="ECO:0007669"/>
    <property type="project" value="UniProtKB-KW"/>
</dbReference>
<dbReference type="EMBL" id="WVTA01000009">
    <property type="protein sequence ID" value="KAK3207354.1"/>
    <property type="molecule type" value="Genomic_DNA"/>
</dbReference>
<dbReference type="Pfam" id="PF00561">
    <property type="entry name" value="Abhydrolase_1"/>
    <property type="match status" value="1"/>
</dbReference>
<accession>A0AAN6LY01</accession>
<comment type="similarity">
    <text evidence="2">Belongs to the AB hydrolase superfamily. Epoxide hydrolase family.</text>
</comment>